<dbReference type="GO" id="GO:0004017">
    <property type="term" value="F:AMP kinase activity"/>
    <property type="evidence" value="ECO:0007669"/>
    <property type="project" value="InterPro"/>
</dbReference>
<dbReference type="PANTHER" id="PTHR23359">
    <property type="entry name" value="NUCLEOTIDE KINASE"/>
    <property type="match status" value="1"/>
</dbReference>
<dbReference type="InterPro" id="IPR027417">
    <property type="entry name" value="P-loop_NTPase"/>
</dbReference>
<dbReference type="OrthoDB" id="439792at2759"/>
<keyword evidence="1 4" id="KW-0808">Transferase</keyword>
<dbReference type="HAMAP" id="MF_00235">
    <property type="entry name" value="Adenylate_kinase_Adk"/>
    <property type="match status" value="1"/>
</dbReference>
<keyword evidence="3 4" id="KW-0418">Kinase</keyword>
<evidence type="ECO:0000259" key="5">
    <source>
        <dbReference type="Pfam" id="PF05191"/>
    </source>
</evidence>
<gene>
    <name evidence="6" type="ORF">FBUS_11009</name>
</gene>
<dbReference type="InterPro" id="IPR000850">
    <property type="entry name" value="Adenylat/UMP-CMP_kin"/>
</dbReference>
<comment type="similarity">
    <text evidence="4">Belongs to the adenylate kinase family.</text>
</comment>
<evidence type="ECO:0000256" key="2">
    <source>
        <dbReference type="ARBA" id="ARBA00022741"/>
    </source>
</evidence>
<keyword evidence="2" id="KW-0547">Nucleotide-binding</keyword>
<evidence type="ECO:0000256" key="3">
    <source>
        <dbReference type="ARBA" id="ARBA00022777"/>
    </source>
</evidence>
<dbReference type="Pfam" id="PF05191">
    <property type="entry name" value="ADK_lid"/>
    <property type="match status" value="1"/>
</dbReference>
<dbReference type="AlphaFoldDB" id="A0A8E0RW21"/>
<dbReference type="Gene3D" id="3.40.50.300">
    <property type="entry name" value="P-loop containing nucleotide triphosphate hydrolases"/>
    <property type="match status" value="1"/>
</dbReference>
<dbReference type="PRINTS" id="PR00094">
    <property type="entry name" value="ADENYLTKNASE"/>
</dbReference>
<dbReference type="CDD" id="cd01428">
    <property type="entry name" value="ADK"/>
    <property type="match status" value="1"/>
</dbReference>
<dbReference type="Proteomes" id="UP000728185">
    <property type="component" value="Unassembled WGS sequence"/>
</dbReference>
<evidence type="ECO:0000256" key="1">
    <source>
        <dbReference type="ARBA" id="ARBA00022679"/>
    </source>
</evidence>
<feature type="domain" description="Adenylate kinase active site lid" evidence="5">
    <location>
        <begin position="131"/>
        <end position="150"/>
    </location>
</feature>
<dbReference type="GO" id="GO:0005524">
    <property type="term" value="F:ATP binding"/>
    <property type="evidence" value="ECO:0007669"/>
    <property type="project" value="InterPro"/>
</dbReference>
<sequence>MRLTRAALSQVKAIILGPPGSGKGTISNRIKKDFQIEHLSSGDILRAHVSGKTPIGLKASEYMNKGQLVPDSVVTSMMLDECAKFSHSNLLLDGFPRTLEQAKSLDKKLSVTCVLNLDVPFDEIINRIKCRWVHLSSGRIYNDEFNPPKKKVSAVVLLFTHGCRELSKQSTGGFQPNYPYIIEFSCLHNLKRINYLAVAKHLQFGSNAAAYQ</sequence>
<dbReference type="PROSITE" id="PS00113">
    <property type="entry name" value="ADENYLATE_KINASE"/>
    <property type="match status" value="1"/>
</dbReference>
<dbReference type="SUPFAM" id="SSF52540">
    <property type="entry name" value="P-loop containing nucleoside triphosphate hydrolases"/>
    <property type="match status" value="1"/>
</dbReference>
<name>A0A8E0RW21_9TREM</name>
<comment type="caution">
    <text evidence="6">The sequence shown here is derived from an EMBL/GenBank/DDBJ whole genome shotgun (WGS) entry which is preliminary data.</text>
</comment>
<protein>
    <submittedName>
        <fullName evidence="6">GTP:AMP phosphotransferase mitochondrial</fullName>
    </submittedName>
</protein>
<dbReference type="NCBIfam" id="TIGR01351">
    <property type="entry name" value="adk"/>
    <property type="match status" value="1"/>
</dbReference>
<evidence type="ECO:0000256" key="4">
    <source>
        <dbReference type="RuleBase" id="RU003330"/>
    </source>
</evidence>
<dbReference type="InterPro" id="IPR007862">
    <property type="entry name" value="Adenylate_kinase_lid-dom"/>
</dbReference>
<keyword evidence="7" id="KW-1185">Reference proteome</keyword>
<dbReference type="Pfam" id="PF00406">
    <property type="entry name" value="ADK"/>
    <property type="match status" value="1"/>
</dbReference>
<evidence type="ECO:0000313" key="7">
    <source>
        <dbReference type="Proteomes" id="UP000728185"/>
    </source>
</evidence>
<accession>A0A8E0RW21</accession>
<evidence type="ECO:0000313" key="6">
    <source>
        <dbReference type="EMBL" id="KAA0192585.1"/>
    </source>
</evidence>
<dbReference type="InterPro" id="IPR006259">
    <property type="entry name" value="Adenyl_kin_sub"/>
</dbReference>
<organism evidence="6 7">
    <name type="scientific">Fasciolopsis buskii</name>
    <dbReference type="NCBI Taxonomy" id="27845"/>
    <lineage>
        <taxon>Eukaryota</taxon>
        <taxon>Metazoa</taxon>
        <taxon>Spiralia</taxon>
        <taxon>Lophotrochozoa</taxon>
        <taxon>Platyhelminthes</taxon>
        <taxon>Trematoda</taxon>
        <taxon>Digenea</taxon>
        <taxon>Plagiorchiida</taxon>
        <taxon>Echinostomata</taxon>
        <taxon>Echinostomatoidea</taxon>
        <taxon>Fasciolidae</taxon>
        <taxon>Fasciolopsis</taxon>
    </lineage>
</organism>
<dbReference type="EMBL" id="LUCM01005585">
    <property type="protein sequence ID" value="KAA0192585.1"/>
    <property type="molecule type" value="Genomic_DNA"/>
</dbReference>
<proteinExistence type="inferred from homology"/>
<reference evidence="6" key="1">
    <citation type="submission" date="2019-05" db="EMBL/GenBank/DDBJ databases">
        <title>Annotation for the trematode Fasciolopsis buski.</title>
        <authorList>
            <person name="Choi Y.-J."/>
        </authorList>
    </citation>
    <scope>NUCLEOTIDE SEQUENCE</scope>
    <source>
        <strain evidence="6">HT</strain>
        <tissue evidence="6">Whole worm</tissue>
    </source>
</reference>
<dbReference type="InterPro" id="IPR033690">
    <property type="entry name" value="Adenylat_kinase_CS"/>
</dbReference>